<comment type="caution">
    <text evidence="1">The sequence shown here is derived from an EMBL/GenBank/DDBJ whole genome shotgun (WGS) entry which is preliminary data.</text>
</comment>
<evidence type="ECO:0000313" key="2">
    <source>
        <dbReference type="Proteomes" id="UP000663870"/>
    </source>
</evidence>
<name>A0A815NW85_9BILA</name>
<dbReference type="EMBL" id="CAJNOL010001933">
    <property type="protein sequence ID" value="CAF1439572.1"/>
    <property type="molecule type" value="Genomic_DNA"/>
</dbReference>
<dbReference type="AlphaFoldDB" id="A0A815NW85"/>
<gene>
    <name evidence="1" type="ORF">JXQ802_LOCUS36915</name>
</gene>
<sequence>MLRLRFHASWLPIDHNQFWTIIDCTTNIKTINDLIEYFNQQQKSLANYYQFHLSKRSTKLKYLKAFINDCILPPNAQANLILRDNDEIDFRLEIDAQNEWLLIKSPPTLKRKRSIEEEIPSNDLDHILRKIAQPTTIRSPEKISFSFQFGNKRGRPIPPRPQVISATKINSLIPRQVTKNRK</sequence>
<dbReference type="Proteomes" id="UP000663870">
    <property type="component" value="Unassembled WGS sequence"/>
</dbReference>
<evidence type="ECO:0000313" key="1">
    <source>
        <dbReference type="EMBL" id="CAF1439572.1"/>
    </source>
</evidence>
<organism evidence="1 2">
    <name type="scientific">Rotaria sordida</name>
    <dbReference type="NCBI Taxonomy" id="392033"/>
    <lineage>
        <taxon>Eukaryota</taxon>
        <taxon>Metazoa</taxon>
        <taxon>Spiralia</taxon>
        <taxon>Gnathifera</taxon>
        <taxon>Rotifera</taxon>
        <taxon>Eurotatoria</taxon>
        <taxon>Bdelloidea</taxon>
        <taxon>Philodinida</taxon>
        <taxon>Philodinidae</taxon>
        <taxon>Rotaria</taxon>
    </lineage>
</organism>
<protein>
    <submittedName>
        <fullName evidence="1">Uncharacterized protein</fullName>
    </submittedName>
</protein>
<reference evidence="1" key="1">
    <citation type="submission" date="2021-02" db="EMBL/GenBank/DDBJ databases">
        <authorList>
            <person name="Nowell W R."/>
        </authorList>
    </citation>
    <scope>NUCLEOTIDE SEQUENCE</scope>
</reference>
<keyword evidence="2" id="KW-1185">Reference proteome</keyword>
<proteinExistence type="predicted"/>
<accession>A0A815NW85</accession>